<keyword evidence="7 8" id="KW-0998">Cell outer membrane</keyword>
<comment type="caution">
    <text evidence="13">The sequence shown here is derived from an EMBL/GenBank/DDBJ whole genome shotgun (WGS) entry which is preliminary data.</text>
</comment>
<dbReference type="Gene3D" id="2.40.170.20">
    <property type="entry name" value="TonB-dependent receptor, beta-barrel domain"/>
    <property type="match status" value="1"/>
</dbReference>
<dbReference type="PROSITE" id="PS52016">
    <property type="entry name" value="TONB_DEPENDENT_REC_3"/>
    <property type="match status" value="1"/>
</dbReference>
<dbReference type="Pfam" id="PF07715">
    <property type="entry name" value="Plug"/>
    <property type="match status" value="1"/>
</dbReference>
<dbReference type="CDD" id="cd01347">
    <property type="entry name" value="ligand_gated_channel"/>
    <property type="match status" value="1"/>
</dbReference>
<protein>
    <submittedName>
        <fullName evidence="13">TonB-dependent receptor</fullName>
    </submittedName>
</protein>
<keyword evidence="3 8" id="KW-1134">Transmembrane beta strand</keyword>
<comment type="similarity">
    <text evidence="8 9">Belongs to the TonB-dependent receptor family.</text>
</comment>
<evidence type="ECO:0000256" key="3">
    <source>
        <dbReference type="ARBA" id="ARBA00022452"/>
    </source>
</evidence>
<dbReference type="NCBIfam" id="TIGR01782">
    <property type="entry name" value="TonB-Xanth-Caul"/>
    <property type="match status" value="1"/>
</dbReference>
<feature type="signal peptide" evidence="10">
    <location>
        <begin position="1"/>
        <end position="28"/>
    </location>
</feature>
<sequence>MTSIASLRAGCALFVLAFGGFAAQMAWAETIRGRIVDDAKRTALPGATIRISATGATATAAADGSFSIDGMPAGTQHVTIDYVGYDTKAIDLEASADPAAMDIGLTSAVAAADIVVTGNRLAERRALQTKKSADNVVEALYANDVGKLPDQNVAEAVRRLPGLSVANDQGEGRYVIIRGIDPNLINVTLNNQTLPAPEPGGRVVKLDDIPSSLIAAVVVTKSLVASQDANAVGGAVDIRTVSAFDRNKSFFLDGRGAAGYYKLNGKTPYELDGQVGGIFGQFGAVVSVNYSSRPIESENFQGSTNYVAQPNGSLVPDQNGLRDYNLVRTRLGVVGNFDWRPNDDVKIYLRSSYSKFTDHETRDQNRLGSETNITTTGATTGTFNAVGTVLVRRREEDDNTKSITLGGAFNLGGGTLEASGGWTKAVKTDPIRSEYTFSTARGISSKAPVAVSYDLSTEPVYSFTDTAGAFSDGSRFGLTKYNLETRQAFEELWQGRVDYTLPIGLGDDSSIKVGAKYLDRHKFNNQDKLNYKQGSVAWGLNTVSRTGDTGFYDGMFGFGERIDYNAARAYADAHPGVIAIDTGSTVSDTLSSDYDVHESISAGYAMATLKFGGLTLVPGIRVEHTEDRNSAKLVKTGSTVNDGYDSFGSKQYTDWFPGLNAKYEIDRNFLLRGAVTTSIGRPNYADLAPYVIVVDGSPASVALGNPSLKPYKALNLDASLEYYLPSQGVLSIGLFYKHIDNPIYTQTARMLNGTYAGVAYASADVSQPLNADDETVQGVEVNGQVQFTFLPSPFDGLGISANYTHVSGHASAPGLRAGDIPLFDQSHDIGNVQIFYEKYGFAARVAFSYRSAYLDALGKSAALDQYTDANGQIDVHASYQLLKQVTIFADGTNLTDAPWRRYIGNPGQLVERERYSFLLRGGVQVHF</sequence>
<dbReference type="InterPro" id="IPR039426">
    <property type="entry name" value="TonB-dep_rcpt-like"/>
</dbReference>
<keyword evidence="13" id="KW-0675">Receptor</keyword>
<evidence type="ECO:0000256" key="5">
    <source>
        <dbReference type="ARBA" id="ARBA00023077"/>
    </source>
</evidence>
<dbReference type="Gene3D" id="2.170.130.10">
    <property type="entry name" value="TonB-dependent receptor, plug domain"/>
    <property type="match status" value="1"/>
</dbReference>
<evidence type="ECO:0000256" key="4">
    <source>
        <dbReference type="ARBA" id="ARBA00022692"/>
    </source>
</evidence>
<evidence type="ECO:0000256" key="1">
    <source>
        <dbReference type="ARBA" id="ARBA00004571"/>
    </source>
</evidence>
<keyword evidence="10" id="KW-0732">Signal</keyword>
<evidence type="ECO:0000256" key="9">
    <source>
        <dbReference type="RuleBase" id="RU003357"/>
    </source>
</evidence>
<dbReference type="Pfam" id="PF00593">
    <property type="entry name" value="TonB_dep_Rec_b-barrel"/>
    <property type="match status" value="1"/>
</dbReference>
<dbReference type="PANTHER" id="PTHR40980">
    <property type="entry name" value="PLUG DOMAIN-CONTAINING PROTEIN"/>
    <property type="match status" value="1"/>
</dbReference>
<reference evidence="13 14" key="1">
    <citation type="submission" date="2024-05" db="EMBL/GenBank/DDBJ databases">
        <authorList>
            <person name="Liu Q."/>
            <person name="Xin Y.-H."/>
        </authorList>
    </citation>
    <scope>NUCLEOTIDE SEQUENCE [LARGE SCALE GENOMIC DNA]</scope>
    <source>
        <strain evidence="13 14">CGMCC 1.10181</strain>
    </source>
</reference>
<organism evidence="13 14">
    <name type="scientific">Sphingomonas oligophenolica</name>
    <dbReference type="NCBI Taxonomy" id="301154"/>
    <lineage>
        <taxon>Bacteria</taxon>
        <taxon>Pseudomonadati</taxon>
        <taxon>Pseudomonadota</taxon>
        <taxon>Alphaproteobacteria</taxon>
        <taxon>Sphingomonadales</taxon>
        <taxon>Sphingomonadaceae</taxon>
        <taxon>Sphingomonas</taxon>
    </lineage>
</organism>
<dbReference type="RefSeq" id="WP_343887261.1">
    <property type="nucleotide sequence ID" value="NZ_BAAAEH010000002.1"/>
</dbReference>
<evidence type="ECO:0000313" key="13">
    <source>
        <dbReference type="EMBL" id="MEN2789439.1"/>
    </source>
</evidence>
<dbReference type="InterPro" id="IPR010104">
    <property type="entry name" value="TonB_rcpt_bac"/>
</dbReference>
<dbReference type="SUPFAM" id="SSF49464">
    <property type="entry name" value="Carboxypeptidase regulatory domain-like"/>
    <property type="match status" value="1"/>
</dbReference>
<feature type="domain" description="TonB-dependent receptor plug" evidence="12">
    <location>
        <begin position="130"/>
        <end position="235"/>
    </location>
</feature>
<dbReference type="Pfam" id="PF13715">
    <property type="entry name" value="CarbopepD_reg_2"/>
    <property type="match status" value="1"/>
</dbReference>
<dbReference type="Gene3D" id="2.60.40.1120">
    <property type="entry name" value="Carboxypeptidase-like, regulatory domain"/>
    <property type="match status" value="1"/>
</dbReference>
<evidence type="ECO:0000256" key="6">
    <source>
        <dbReference type="ARBA" id="ARBA00023136"/>
    </source>
</evidence>
<name>A0ABU9Y0V0_9SPHN</name>
<keyword evidence="4 8" id="KW-0812">Transmembrane</keyword>
<proteinExistence type="inferred from homology"/>
<evidence type="ECO:0000256" key="7">
    <source>
        <dbReference type="ARBA" id="ARBA00023237"/>
    </source>
</evidence>
<keyword evidence="5 9" id="KW-0798">TonB box</keyword>
<keyword evidence="6 8" id="KW-0472">Membrane</keyword>
<dbReference type="SUPFAM" id="SSF56935">
    <property type="entry name" value="Porins"/>
    <property type="match status" value="1"/>
</dbReference>
<dbReference type="InterPro" id="IPR000531">
    <property type="entry name" value="Beta-barrel_TonB"/>
</dbReference>
<dbReference type="InterPro" id="IPR008969">
    <property type="entry name" value="CarboxyPept-like_regulatory"/>
</dbReference>
<dbReference type="InterPro" id="IPR037066">
    <property type="entry name" value="Plug_dom_sf"/>
</dbReference>
<dbReference type="EMBL" id="JBDIME010000004">
    <property type="protein sequence ID" value="MEN2789439.1"/>
    <property type="molecule type" value="Genomic_DNA"/>
</dbReference>
<evidence type="ECO:0000256" key="8">
    <source>
        <dbReference type="PROSITE-ProRule" id="PRU01360"/>
    </source>
</evidence>
<dbReference type="InterPro" id="IPR036942">
    <property type="entry name" value="Beta-barrel_TonB_sf"/>
</dbReference>
<evidence type="ECO:0000259" key="11">
    <source>
        <dbReference type="Pfam" id="PF00593"/>
    </source>
</evidence>
<evidence type="ECO:0000256" key="2">
    <source>
        <dbReference type="ARBA" id="ARBA00022448"/>
    </source>
</evidence>
<feature type="domain" description="TonB-dependent receptor-like beta-barrel" evidence="11">
    <location>
        <begin position="463"/>
        <end position="894"/>
    </location>
</feature>
<gene>
    <name evidence="13" type="ORF">ABC974_07380</name>
</gene>
<comment type="subcellular location">
    <subcellularLocation>
        <location evidence="1 8">Cell outer membrane</location>
        <topology evidence="1 8">Multi-pass membrane protein</topology>
    </subcellularLocation>
</comment>
<evidence type="ECO:0000313" key="14">
    <source>
        <dbReference type="Proteomes" id="UP001419910"/>
    </source>
</evidence>
<keyword evidence="14" id="KW-1185">Reference proteome</keyword>
<feature type="chain" id="PRO_5045610135" evidence="10">
    <location>
        <begin position="29"/>
        <end position="927"/>
    </location>
</feature>
<accession>A0ABU9Y0V0</accession>
<keyword evidence="2 8" id="KW-0813">Transport</keyword>
<dbReference type="PANTHER" id="PTHR40980:SF4">
    <property type="entry name" value="TONB-DEPENDENT RECEPTOR-LIKE BETA-BARREL DOMAIN-CONTAINING PROTEIN"/>
    <property type="match status" value="1"/>
</dbReference>
<evidence type="ECO:0000256" key="10">
    <source>
        <dbReference type="SAM" id="SignalP"/>
    </source>
</evidence>
<evidence type="ECO:0000259" key="12">
    <source>
        <dbReference type="Pfam" id="PF07715"/>
    </source>
</evidence>
<dbReference type="Proteomes" id="UP001419910">
    <property type="component" value="Unassembled WGS sequence"/>
</dbReference>
<dbReference type="InterPro" id="IPR012910">
    <property type="entry name" value="Plug_dom"/>
</dbReference>